<keyword evidence="3" id="KW-1185">Reference proteome</keyword>
<evidence type="ECO:0000313" key="2">
    <source>
        <dbReference type="EMBL" id="MYN18770.1"/>
    </source>
</evidence>
<dbReference type="EMBL" id="WWCV01000034">
    <property type="protein sequence ID" value="MYN18770.1"/>
    <property type="molecule type" value="Genomic_DNA"/>
</dbReference>
<proteinExistence type="predicted"/>
<evidence type="ECO:0000313" key="3">
    <source>
        <dbReference type="Proteomes" id="UP000484875"/>
    </source>
</evidence>
<dbReference type="Proteomes" id="UP000484875">
    <property type="component" value="Unassembled WGS sequence"/>
</dbReference>
<comment type="caution">
    <text evidence="2">The sequence shown here is derived from an EMBL/GenBank/DDBJ whole genome shotgun (WGS) entry which is preliminary data.</text>
</comment>
<reference evidence="2 3" key="1">
    <citation type="submission" date="2019-12" db="EMBL/GenBank/DDBJ databases">
        <title>Novel species isolated from a subtropical stream in China.</title>
        <authorList>
            <person name="Lu H."/>
        </authorList>
    </citation>
    <scope>NUCLEOTIDE SEQUENCE [LARGE SCALE GENOMIC DNA]</scope>
    <source>
        <strain evidence="2 3">FT107W</strain>
    </source>
</reference>
<feature type="non-terminal residue" evidence="2">
    <location>
        <position position="283"/>
    </location>
</feature>
<dbReference type="AlphaFoldDB" id="A0A845HJ02"/>
<gene>
    <name evidence="2" type="ORF">GTP81_18635</name>
</gene>
<feature type="domain" description="Microcystin LR degradation protein MlrC N-terminal" evidence="1">
    <location>
        <begin position="2"/>
        <end position="277"/>
    </location>
</feature>
<name>A0A845HJ02_9BURK</name>
<sequence length="283" mass="30309">MKVFLAAFAHETNSFSPLPTTLRSFQQDIFYLPGDTAAYDKASQFAGYADMLRIGAERGDEVVGGMCAWAQPSGPVARRVYEQLRDELVNELRSCIGLDMVVLVLHGAMMADGYPDCEGDLLTHVRRAVGPRMPVGALLDLHGNVTPAMVDSGALLLACKEYPHTDYDARSAELYGMLAAVARGAAMPRTVLRPVPMLGLFGTTEGPMRTFVRRLQDCEAQDGILSVSAMHGFPWSDSVHTGAAIVVLHAPSAAAEAAQLADTLAAEMFALRSTAAAARLPLE</sequence>
<accession>A0A845HJ02</accession>
<protein>
    <submittedName>
        <fullName evidence="2">Microcystin LR degradation protein MlrC-like protein</fullName>
    </submittedName>
</protein>
<dbReference type="Pfam" id="PF07364">
    <property type="entry name" value="DUF1485"/>
    <property type="match status" value="1"/>
</dbReference>
<dbReference type="RefSeq" id="WP_161091292.1">
    <property type="nucleotide sequence ID" value="NZ_WWCV01000034.1"/>
</dbReference>
<dbReference type="InterPro" id="IPR015995">
    <property type="entry name" value="MlrC_N"/>
</dbReference>
<organism evidence="2 3">
    <name type="scientific">Duganella vulcania</name>
    <dbReference type="NCBI Taxonomy" id="2692166"/>
    <lineage>
        <taxon>Bacteria</taxon>
        <taxon>Pseudomonadati</taxon>
        <taxon>Pseudomonadota</taxon>
        <taxon>Betaproteobacteria</taxon>
        <taxon>Burkholderiales</taxon>
        <taxon>Oxalobacteraceae</taxon>
        <taxon>Telluria group</taxon>
        <taxon>Duganella</taxon>
    </lineage>
</organism>
<evidence type="ECO:0000259" key="1">
    <source>
        <dbReference type="Pfam" id="PF07364"/>
    </source>
</evidence>